<dbReference type="Proteomes" id="UP000435243">
    <property type="component" value="Unassembled WGS sequence"/>
</dbReference>
<dbReference type="EMBL" id="WTYY01000002">
    <property type="protein sequence ID" value="MXO88095.1"/>
    <property type="molecule type" value="Genomic_DNA"/>
</dbReference>
<keyword evidence="2" id="KW-1185">Reference proteome</keyword>
<evidence type="ECO:0000313" key="2">
    <source>
        <dbReference type="Proteomes" id="UP000435243"/>
    </source>
</evidence>
<reference evidence="1 2" key="1">
    <citation type="submission" date="2019-12" db="EMBL/GenBank/DDBJ databases">
        <title>Genomic-based taxomic classification of the family Erythrobacteraceae.</title>
        <authorList>
            <person name="Xu L."/>
        </authorList>
    </citation>
    <scope>NUCLEOTIDE SEQUENCE [LARGE SCALE GENOMIC DNA]</scope>
    <source>
        <strain evidence="1 2">JCM 16339</strain>
    </source>
</reference>
<gene>
    <name evidence="1" type="ORF">GRI32_05010</name>
</gene>
<name>A0A844ZJX3_9SPHN</name>
<protein>
    <submittedName>
        <fullName evidence="1">Uncharacterized protein</fullName>
    </submittedName>
</protein>
<dbReference type="AlphaFoldDB" id="A0A844ZJX3"/>
<accession>A0A844ZJX3</accession>
<comment type="caution">
    <text evidence="1">The sequence shown here is derived from an EMBL/GenBank/DDBJ whole genome shotgun (WGS) entry which is preliminary data.</text>
</comment>
<evidence type="ECO:0000313" key="1">
    <source>
        <dbReference type="EMBL" id="MXO88095.1"/>
    </source>
</evidence>
<sequence>MTGAIGGFSLAAQAATQTATQAVDNEVTSPVVVLVDDSLTVTDTGSINVDDNDGVKVNGDNVTTTNNGGTVVVADNDFLIDYSAALGGAIQDGVAAATIDARIAASLNGLGNLASSTLESHLHSRTNGSVWTT</sequence>
<dbReference type="RefSeq" id="WP_160590048.1">
    <property type="nucleotide sequence ID" value="NZ_BAAAFP010000002.1"/>
</dbReference>
<proteinExistence type="predicted"/>
<organism evidence="1 2">
    <name type="scientific">Alteraurantiacibacter aestuarii</name>
    <dbReference type="NCBI Taxonomy" id="650004"/>
    <lineage>
        <taxon>Bacteria</taxon>
        <taxon>Pseudomonadati</taxon>
        <taxon>Pseudomonadota</taxon>
        <taxon>Alphaproteobacteria</taxon>
        <taxon>Sphingomonadales</taxon>
        <taxon>Erythrobacteraceae</taxon>
        <taxon>Alteraurantiacibacter</taxon>
    </lineage>
</organism>